<dbReference type="SUPFAM" id="SSF54768">
    <property type="entry name" value="dsRNA-binding domain-like"/>
    <property type="match status" value="1"/>
</dbReference>
<evidence type="ECO:0000259" key="2">
    <source>
        <dbReference type="SMART" id="SM00358"/>
    </source>
</evidence>
<dbReference type="Proteomes" id="UP000256328">
    <property type="component" value="Unassembled WGS sequence"/>
</dbReference>
<dbReference type="OrthoDB" id="3429652at2759"/>
<gene>
    <name evidence="3" type="ORF">BP5796_06218</name>
</gene>
<evidence type="ECO:0000256" key="1">
    <source>
        <dbReference type="SAM" id="MobiDB-lite"/>
    </source>
</evidence>
<dbReference type="AlphaFoldDB" id="A0A3D8RWK9"/>
<dbReference type="Gene3D" id="3.30.160.20">
    <property type="match status" value="1"/>
</dbReference>
<keyword evidence="4" id="KW-1185">Reference proteome</keyword>
<protein>
    <recommendedName>
        <fullName evidence="2">DRBM domain-containing protein</fullName>
    </recommendedName>
</protein>
<dbReference type="EMBL" id="PDLN01000008">
    <property type="protein sequence ID" value="RDW78366.1"/>
    <property type="molecule type" value="Genomic_DNA"/>
</dbReference>
<dbReference type="SMART" id="SM00358">
    <property type="entry name" value="DSRM"/>
    <property type="match status" value="1"/>
</dbReference>
<dbReference type="CDD" id="cd00048">
    <property type="entry name" value="DSRM_SF"/>
    <property type="match status" value="1"/>
</dbReference>
<sequence length="332" mass="36997">MGASSKLSRTFKAFSLNSFACFNLHTDRSDTKAAAETRPTKSLDPLKFDYPIGGISELPSSHTMETFPQPVELIANESIINHDSLLGHKAVEKAIMTDTLRHIGRNAPLNVVTDIFKEKSLDFQYEACLRELCGGDELLEPNSDIRILLFERIGHIILRGKDNESQNLDFKLERHVHDRRRFQNEKYRALQPSNDENIQHAGNSSAPFAGSFPPGRSTDQILPSSPPQSDSRNATVQGDERPPSPPESSAGGDDELENMGDYTSRLLERGAKMGLVPMYEEKETSSKPKRFEGTVTFGERRAVGRVCSSKKAARHEVSKIMLNRLAAEERVS</sequence>
<dbReference type="Pfam" id="PF00035">
    <property type="entry name" value="dsrm"/>
    <property type="match status" value="1"/>
</dbReference>
<feature type="domain" description="DRBM" evidence="2">
    <location>
        <begin position="262"/>
        <end position="326"/>
    </location>
</feature>
<feature type="region of interest" description="Disordered" evidence="1">
    <location>
        <begin position="187"/>
        <end position="258"/>
    </location>
</feature>
<feature type="compositionally biased region" description="Polar residues" evidence="1">
    <location>
        <begin position="217"/>
        <end position="236"/>
    </location>
</feature>
<dbReference type="InterPro" id="IPR014720">
    <property type="entry name" value="dsRBD_dom"/>
</dbReference>
<name>A0A3D8RWK9_9HELO</name>
<comment type="caution">
    <text evidence="3">The sequence shown here is derived from an EMBL/GenBank/DDBJ whole genome shotgun (WGS) entry which is preliminary data.</text>
</comment>
<feature type="compositionally biased region" description="Polar residues" evidence="1">
    <location>
        <begin position="191"/>
        <end position="206"/>
    </location>
</feature>
<reference evidence="3 4" key="1">
    <citation type="journal article" date="2018" name="IMA Fungus">
        <title>IMA Genome-F 9: Draft genome sequence of Annulohypoxylon stygium, Aspergillus mulundensis, Berkeleyomyces basicola (syn. Thielaviopsis basicola), Ceratocystis smalleyi, two Cercospora beticola strains, Coleophoma cylindrospora, Fusarium fracticaudum, Phialophora cf. hyalina, and Morchella septimelata.</title>
        <authorList>
            <person name="Wingfield B.D."/>
            <person name="Bills G.F."/>
            <person name="Dong Y."/>
            <person name="Huang W."/>
            <person name="Nel W.J."/>
            <person name="Swalarsk-Parry B.S."/>
            <person name="Vaghefi N."/>
            <person name="Wilken P.M."/>
            <person name="An Z."/>
            <person name="de Beer Z.W."/>
            <person name="De Vos L."/>
            <person name="Chen L."/>
            <person name="Duong T.A."/>
            <person name="Gao Y."/>
            <person name="Hammerbacher A."/>
            <person name="Kikkert J.R."/>
            <person name="Li Y."/>
            <person name="Li H."/>
            <person name="Li K."/>
            <person name="Li Q."/>
            <person name="Liu X."/>
            <person name="Ma X."/>
            <person name="Naidoo K."/>
            <person name="Pethybridge S.J."/>
            <person name="Sun J."/>
            <person name="Steenkamp E.T."/>
            <person name="van der Nest M.A."/>
            <person name="van Wyk S."/>
            <person name="Wingfield M.J."/>
            <person name="Xiong C."/>
            <person name="Yue Q."/>
            <person name="Zhang X."/>
        </authorList>
    </citation>
    <scope>NUCLEOTIDE SEQUENCE [LARGE SCALE GENOMIC DNA]</scope>
    <source>
        <strain evidence="3 4">BP5796</strain>
    </source>
</reference>
<proteinExistence type="predicted"/>
<evidence type="ECO:0000313" key="4">
    <source>
        <dbReference type="Proteomes" id="UP000256328"/>
    </source>
</evidence>
<organism evidence="3 4">
    <name type="scientific">Coleophoma crateriformis</name>
    <dbReference type="NCBI Taxonomy" id="565419"/>
    <lineage>
        <taxon>Eukaryota</taxon>
        <taxon>Fungi</taxon>
        <taxon>Dikarya</taxon>
        <taxon>Ascomycota</taxon>
        <taxon>Pezizomycotina</taxon>
        <taxon>Leotiomycetes</taxon>
        <taxon>Helotiales</taxon>
        <taxon>Dermateaceae</taxon>
        <taxon>Coleophoma</taxon>
    </lineage>
</organism>
<accession>A0A3D8RWK9</accession>
<evidence type="ECO:0000313" key="3">
    <source>
        <dbReference type="EMBL" id="RDW78366.1"/>
    </source>
</evidence>